<evidence type="ECO:0000256" key="2">
    <source>
        <dbReference type="ARBA" id="ARBA00022741"/>
    </source>
</evidence>
<dbReference type="FunFam" id="3.30.420.40:FF:000071">
    <property type="entry name" value="Molecular chaperone DnaK"/>
    <property type="match status" value="1"/>
</dbReference>
<dbReference type="Pfam" id="PF00012">
    <property type="entry name" value="HSP70"/>
    <property type="match status" value="1"/>
</dbReference>
<dbReference type="AlphaFoldDB" id="A0A517SF03"/>
<keyword evidence="2 5" id="KW-0547">Nucleotide-binding</keyword>
<comment type="similarity">
    <text evidence="1 5">Belongs to the heat shock protein 70 family.</text>
</comment>
<accession>A0A517SF03</accession>
<dbReference type="GO" id="GO:0005524">
    <property type="term" value="F:ATP binding"/>
    <property type="evidence" value="ECO:0007669"/>
    <property type="project" value="UniProtKB-KW"/>
</dbReference>
<dbReference type="SUPFAM" id="SSF100920">
    <property type="entry name" value="Heat shock protein 70kD (HSP70), peptide-binding domain"/>
    <property type="match status" value="1"/>
</dbReference>
<evidence type="ECO:0000313" key="7">
    <source>
        <dbReference type="Proteomes" id="UP000315700"/>
    </source>
</evidence>
<protein>
    <submittedName>
        <fullName evidence="6">Chaperone protein DnaK</fullName>
    </submittedName>
</protein>
<dbReference type="SUPFAM" id="SSF53067">
    <property type="entry name" value="Actin-like ATPase domain"/>
    <property type="match status" value="2"/>
</dbReference>
<dbReference type="PANTHER" id="PTHR19375">
    <property type="entry name" value="HEAT SHOCK PROTEIN 70KDA"/>
    <property type="match status" value="1"/>
</dbReference>
<dbReference type="Gene3D" id="2.60.34.10">
    <property type="entry name" value="Substrate Binding Domain Of DNAk, Chain A, domain 1"/>
    <property type="match status" value="1"/>
</dbReference>
<dbReference type="CDD" id="cd24029">
    <property type="entry name" value="ASKHA_NBD_HSP70_DnaK_HscA_HscC"/>
    <property type="match status" value="1"/>
</dbReference>
<keyword evidence="3 5" id="KW-0067">ATP-binding</keyword>
<dbReference type="InParanoid" id="A0A517SF03"/>
<keyword evidence="4" id="KW-0143">Chaperone</keyword>
<dbReference type="OrthoDB" id="9766019at2"/>
<sequence length="535" mass="57761">MNILPGNTVGIDLGTTYSTIAQLNTDGVPVALQNSEQRTITPSVVLLGEDGKVIVGPSPERMAIENPKNIIEAIKRQMGNKDFFVVYQGKRLTPEFISALILKKLKQDAEAALKATGGGVAGDGTVVNAVITVPYYFNDVRRKATQDAGKIAGLNVIDIINEPTAATLAYAWSKGELGRKDLASKEKTIMVYDLGGGTFDATVVRYTPTNFRVLATDGDVMLGGLDWTRRVVDHVAEQFQRKHKEDPREDPESLMMLTLDCEQAKRDLSGKSQTPINISYHGKNLTVSISRQDFERITGDLMQRTRDTAELVMQQAGVDKGELDAVVLVGGSTYMPVVETMLTEVTGVAPTRDVSPEEAVAQGAAIHAAILEARQTGGDSRLAQAVISRLRSVATTDVNSHSLGIKITDPANKTRKINHIMIPKNTAVPHKVTQKFVTNSANQTRVHLCVLEGDASDPDACTTIGDFRITGLPANLPAGSPVEVTYAYDKNGRIEVSGRELTGKTEASIEIDRAAGLTNDNVDAFESLATEYQVE</sequence>
<dbReference type="Proteomes" id="UP000315700">
    <property type="component" value="Chromosome"/>
</dbReference>
<dbReference type="FunFam" id="3.90.640.10:FF:000003">
    <property type="entry name" value="Molecular chaperone DnaK"/>
    <property type="match status" value="1"/>
</dbReference>
<dbReference type="PROSITE" id="PS01036">
    <property type="entry name" value="HSP70_3"/>
    <property type="match status" value="1"/>
</dbReference>
<dbReference type="PROSITE" id="PS00329">
    <property type="entry name" value="HSP70_2"/>
    <property type="match status" value="1"/>
</dbReference>
<dbReference type="KEGG" id="ccos:Pan44_27460"/>
<organism evidence="6 7">
    <name type="scientific">Caulifigura coniformis</name>
    <dbReference type="NCBI Taxonomy" id="2527983"/>
    <lineage>
        <taxon>Bacteria</taxon>
        <taxon>Pseudomonadati</taxon>
        <taxon>Planctomycetota</taxon>
        <taxon>Planctomycetia</taxon>
        <taxon>Planctomycetales</taxon>
        <taxon>Planctomycetaceae</taxon>
        <taxon>Caulifigura</taxon>
    </lineage>
</organism>
<dbReference type="EMBL" id="CP036271">
    <property type="protein sequence ID" value="QDT54711.1"/>
    <property type="molecule type" value="Genomic_DNA"/>
</dbReference>
<reference evidence="6 7" key="1">
    <citation type="submission" date="2019-02" db="EMBL/GenBank/DDBJ databases">
        <title>Deep-cultivation of Planctomycetes and their phenomic and genomic characterization uncovers novel biology.</title>
        <authorList>
            <person name="Wiegand S."/>
            <person name="Jogler M."/>
            <person name="Boedeker C."/>
            <person name="Pinto D."/>
            <person name="Vollmers J."/>
            <person name="Rivas-Marin E."/>
            <person name="Kohn T."/>
            <person name="Peeters S.H."/>
            <person name="Heuer A."/>
            <person name="Rast P."/>
            <person name="Oberbeckmann S."/>
            <person name="Bunk B."/>
            <person name="Jeske O."/>
            <person name="Meyerdierks A."/>
            <person name="Storesund J.E."/>
            <person name="Kallscheuer N."/>
            <person name="Luecker S."/>
            <person name="Lage O.M."/>
            <person name="Pohl T."/>
            <person name="Merkel B.J."/>
            <person name="Hornburger P."/>
            <person name="Mueller R.-W."/>
            <person name="Bruemmer F."/>
            <person name="Labrenz M."/>
            <person name="Spormann A.M."/>
            <person name="Op den Camp H."/>
            <person name="Overmann J."/>
            <person name="Amann R."/>
            <person name="Jetten M.S.M."/>
            <person name="Mascher T."/>
            <person name="Medema M.H."/>
            <person name="Devos D.P."/>
            <person name="Kaster A.-K."/>
            <person name="Ovreas L."/>
            <person name="Rohde M."/>
            <person name="Galperin M.Y."/>
            <person name="Jogler C."/>
        </authorList>
    </citation>
    <scope>NUCLEOTIDE SEQUENCE [LARGE SCALE GENOMIC DNA]</scope>
    <source>
        <strain evidence="6 7">Pan44</strain>
    </source>
</reference>
<dbReference type="InterPro" id="IPR013126">
    <property type="entry name" value="Hsp_70_fam"/>
</dbReference>
<dbReference type="PROSITE" id="PS00297">
    <property type="entry name" value="HSP70_1"/>
    <property type="match status" value="1"/>
</dbReference>
<dbReference type="InterPro" id="IPR018181">
    <property type="entry name" value="Heat_shock_70_CS"/>
</dbReference>
<evidence type="ECO:0000256" key="4">
    <source>
        <dbReference type="ARBA" id="ARBA00023186"/>
    </source>
</evidence>
<evidence type="ECO:0000313" key="6">
    <source>
        <dbReference type="EMBL" id="QDT54711.1"/>
    </source>
</evidence>
<dbReference type="Gene3D" id="3.90.640.10">
    <property type="entry name" value="Actin, Chain A, domain 4"/>
    <property type="match status" value="1"/>
</dbReference>
<evidence type="ECO:0000256" key="1">
    <source>
        <dbReference type="ARBA" id="ARBA00007381"/>
    </source>
</evidence>
<evidence type="ECO:0000256" key="3">
    <source>
        <dbReference type="ARBA" id="ARBA00022840"/>
    </source>
</evidence>
<gene>
    <name evidence="6" type="primary">dnaK_2</name>
    <name evidence="6" type="ORF">Pan44_27460</name>
</gene>
<dbReference type="RefSeq" id="WP_145030549.1">
    <property type="nucleotide sequence ID" value="NZ_CP036271.1"/>
</dbReference>
<keyword evidence="7" id="KW-1185">Reference proteome</keyword>
<name>A0A517SF03_9PLAN</name>
<dbReference type="PRINTS" id="PR00301">
    <property type="entry name" value="HEATSHOCK70"/>
</dbReference>
<dbReference type="GO" id="GO:0140662">
    <property type="term" value="F:ATP-dependent protein folding chaperone"/>
    <property type="evidence" value="ECO:0007669"/>
    <property type="project" value="InterPro"/>
</dbReference>
<dbReference type="InterPro" id="IPR043129">
    <property type="entry name" value="ATPase_NBD"/>
</dbReference>
<dbReference type="InterPro" id="IPR029047">
    <property type="entry name" value="HSP70_peptide-bd_sf"/>
</dbReference>
<dbReference type="Gene3D" id="3.30.420.40">
    <property type="match status" value="2"/>
</dbReference>
<proteinExistence type="inferred from homology"/>
<evidence type="ECO:0000256" key="5">
    <source>
        <dbReference type="RuleBase" id="RU003322"/>
    </source>
</evidence>